<sequence length="346" mass="37595">MVAGVRLLAYGRLAVRAVFSVSALDLGSSIGPEAISSGRRGLSSSASKPGKPPTEGSPSPAHSPHVENVIASCAGFPKDMLNGPSTVQDKGVFGDDAWFISRFKNTFVVGVADGVGGWRKYGIDPSAFSRRLMKECEKRVQGGEFDPKRPDSLLDFAFRASAEAPRPVGSSTACVLVVHQEKLYSANLGDSGFMVVRNGKIISKSREQVHYFNAPFQLTLPPEGYQGFIGDRADMADKEEMDVKKGDLILLATDGVWDNLSEQQVLDQLKALDERKSNVQEVSCRRFKYIAIKLFFKVCNALALTARRLAFDSKHNSPFAMKAREHGFLAPGGKPDDITLVLLLIA</sequence>
<dbReference type="FunCoup" id="E3LZG7">
    <property type="interactions" value="1394"/>
</dbReference>
<dbReference type="PANTHER" id="PTHR12320:SF1">
    <property type="entry name" value="PROTEIN PHOSPHATASE PTC7 HOMOLOG"/>
    <property type="match status" value="1"/>
</dbReference>
<organism evidence="8">
    <name type="scientific">Caenorhabditis remanei</name>
    <name type="common">Caenorhabditis vulgaris</name>
    <dbReference type="NCBI Taxonomy" id="31234"/>
    <lineage>
        <taxon>Eukaryota</taxon>
        <taxon>Metazoa</taxon>
        <taxon>Ecdysozoa</taxon>
        <taxon>Nematoda</taxon>
        <taxon>Chromadorea</taxon>
        <taxon>Rhabditida</taxon>
        <taxon>Rhabditina</taxon>
        <taxon>Rhabditomorpha</taxon>
        <taxon>Rhabditoidea</taxon>
        <taxon>Rhabditidae</taxon>
        <taxon>Peloderinae</taxon>
        <taxon>Caenorhabditis</taxon>
    </lineage>
</organism>
<dbReference type="GO" id="GO:0004722">
    <property type="term" value="F:protein serine/threonine phosphatase activity"/>
    <property type="evidence" value="ECO:0007669"/>
    <property type="project" value="UniProtKB-EC"/>
</dbReference>
<dbReference type="Proteomes" id="UP000008281">
    <property type="component" value="Unassembled WGS sequence"/>
</dbReference>
<dbReference type="STRING" id="31234.E3LZG7"/>
<dbReference type="GO" id="GO:0046872">
    <property type="term" value="F:metal ion binding"/>
    <property type="evidence" value="ECO:0007669"/>
    <property type="project" value="UniProtKB-UniRule"/>
</dbReference>
<dbReference type="OMA" id="QKACNSL"/>
<evidence type="ECO:0000256" key="4">
    <source>
        <dbReference type="RuleBase" id="RU366020"/>
    </source>
</evidence>
<dbReference type="Gene3D" id="3.60.40.10">
    <property type="entry name" value="PPM-type phosphatase domain"/>
    <property type="match status" value="1"/>
</dbReference>
<keyword evidence="4" id="KW-0378">Hydrolase</keyword>
<dbReference type="FunFam" id="3.60.40.10:FF:000110">
    <property type="entry name" value="Integrin-linked kinase-associated serine/threonine phosphatase 2C"/>
    <property type="match status" value="1"/>
</dbReference>
<evidence type="ECO:0000313" key="7">
    <source>
        <dbReference type="EMBL" id="EFO86638.1"/>
    </source>
</evidence>
<feature type="domain" description="PPM-type phosphatase" evidence="6">
    <location>
        <begin position="81"/>
        <end position="345"/>
    </location>
</feature>
<dbReference type="EC" id="3.1.3.16" evidence="4"/>
<comment type="cofactor">
    <cofactor evidence="4">
        <name>Mn(2+)</name>
        <dbReference type="ChEBI" id="CHEBI:29035"/>
    </cofactor>
</comment>
<comment type="catalytic activity">
    <reaction evidence="4">
        <text>O-phospho-L-threonyl-[protein] + H2O = L-threonyl-[protein] + phosphate</text>
        <dbReference type="Rhea" id="RHEA:47004"/>
        <dbReference type="Rhea" id="RHEA-COMP:11060"/>
        <dbReference type="Rhea" id="RHEA-COMP:11605"/>
        <dbReference type="ChEBI" id="CHEBI:15377"/>
        <dbReference type="ChEBI" id="CHEBI:30013"/>
        <dbReference type="ChEBI" id="CHEBI:43474"/>
        <dbReference type="ChEBI" id="CHEBI:61977"/>
        <dbReference type="EC" id="3.1.3.16"/>
    </reaction>
</comment>
<gene>
    <name evidence="7" type="ORF">CRE_04830</name>
</gene>
<dbReference type="OrthoDB" id="60843at2759"/>
<dbReference type="HOGENOM" id="CLU_029404_3_0_1"/>
<evidence type="ECO:0000256" key="2">
    <source>
        <dbReference type="ARBA" id="ARBA00006702"/>
    </source>
</evidence>
<comment type="catalytic activity">
    <reaction evidence="4">
        <text>O-phospho-L-seryl-[protein] + H2O = L-seryl-[protein] + phosphate</text>
        <dbReference type="Rhea" id="RHEA:20629"/>
        <dbReference type="Rhea" id="RHEA-COMP:9863"/>
        <dbReference type="Rhea" id="RHEA-COMP:11604"/>
        <dbReference type="ChEBI" id="CHEBI:15377"/>
        <dbReference type="ChEBI" id="CHEBI:29999"/>
        <dbReference type="ChEBI" id="CHEBI:43474"/>
        <dbReference type="ChEBI" id="CHEBI:83421"/>
        <dbReference type="EC" id="3.1.3.16"/>
    </reaction>
</comment>
<dbReference type="SMART" id="SM00331">
    <property type="entry name" value="PP2C_SIG"/>
    <property type="match status" value="1"/>
</dbReference>
<accession>E3LZG7</accession>
<proteinExistence type="inferred from homology"/>
<dbReference type="GO" id="GO:0005739">
    <property type="term" value="C:mitochondrion"/>
    <property type="evidence" value="ECO:0007669"/>
    <property type="project" value="TreeGrafter"/>
</dbReference>
<evidence type="ECO:0000256" key="5">
    <source>
        <dbReference type="SAM" id="MobiDB-lite"/>
    </source>
</evidence>
<keyword evidence="8" id="KW-1185">Reference proteome</keyword>
<dbReference type="SMART" id="SM00332">
    <property type="entry name" value="PP2Cc"/>
    <property type="match status" value="1"/>
</dbReference>
<dbReference type="InterPro" id="IPR039123">
    <property type="entry name" value="PPTC7"/>
</dbReference>
<dbReference type="InterPro" id="IPR036457">
    <property type="entry name" value="PPM-type-like_dom_sf"/>
</dbReference>
<dbReference type="AlphaFoldDB" id="E3LZG7"/>
<dbReference type="SUPFAM" id="SSF81606">
    <property type="entry name" value="PP2C-like"/>
    <property type="match status" value="1"/>
</dbReference>
<dbReference type="PANTHER" id="PTHR12320">
    <property type="entry name" value="PROTEIN PHOSPHATASE 2C"/>
    <property type="match status" value="1"/>
</dbReference>
<reference evidence="7" key="1">
    <citation type="submission" date="2007-07" db="EMBL/GenBank/DDBJ databases">
        <title>PCAP assembly of the Caenorhabditis remanei genome.</title>
        <authorList>
            <consortium name="The Caenorhabditis remanei Sequencing Consortium"/>
            <person name="Wilson R.K."/>
        </authorList>
    </citation>
    <scope>NUCLEOTIDE SEQUENCE [LARGE SCALE GENOMIC DNA]</scope>
    <source>
        <strain evidence="7">PB4641</strain>
    </source>
</reference>
<evidence type="ECO:0000313" key="8">
    <source>
        <dbReference type="Proteomes" id="UP000008281"/>
    </source>
</evidence>
<protein>
    <recommendedName>
        <fullName evidence="4">Protein phosphatase</fullName>
        <ecNumber evidence="4">3.1.3.16</ecNumber>
    </recommendedName>
</protein>
<feature type="compositionally biased region" description="Low complexity" evidence="5">
    <location>
        <begin position="37"/>
        <end position="47"/>
    </location>
</feature>
<dbReference type="Pfam" id="PF00481">
    <property type="entry name" value="PP2C"/>
    <property type="match status" value="1"/>
</dbReference>
<dbReference type="PROSITE" id="PS51746">
    <property type="entry name" value="PPM_2"/>
    <property type="match status" value="1"/>
</dbReference>
<feature type="region of interest" description="Disordered" evidence="5">
    <location>
        <begin position="37"/>
        <end position="64"/>
    </location>
</feature>
<dbReference type="InParanoid" id="E3LZG7"/>
<keyword evidence="4" id="KW-0460">Magnesium</keyword>
<comment type="cofactor">
    <cofactor evidence="1 4">
        <name>Mg(2+)</name>
        <dbReference type="ChEBI" id="CHEBI:18420"/>
    </cofactor>
</comment>
<dbReference type="EMBL" id="DS268419">
    <property type="protein sequence ID" value="EFO86638.1"/>
    <property type="molecule type" value="Genomic_DNA"/>
</dbReference>
<evidence type="ECO:0000259" key="6">
    <source>
        <dbReference type="PROSITE" id="PS51746"/>
    </source>
</evidence>
<keyword evidence="4" id="KW-0464">Manganese</keyword>
<comment type="similarity">
    <text evidence="2 4">Belongs to the PP2C family.</text>
</comment>
<keyword evidence="4" id="KW-0479">Metal-binding</keyword>
<name>E3LZG7_CAERE</name>
<evidence type="ECO:0000256" key="3">
    <source>
        <dbReference type="ARBA" id="ARBA00022912"/>
    </source>
</evidence>
<dbReference type="eggNOG" id="KOG1379">
    <property type="taxonomic scope" value="Eukaryota"/>
</dbReference>
<evidence type="ECO:0000256" key="1">
    <source>
        <dbReference type="ARBA" id="ARBA00001946"/>
    </source>
</evidence>
<dbReference type="InterPro" id="IPR001932">
    <property type="entry name" value="PPM-type_phosphatase-like_dom"/>
</dbReference>
<keyword evidence="3 4" id="KW-0904">Protein phosphatase</keyword>